<proteinExistence type="predicted"/>
<dbReference type="NCBIfam" id="TIGR00369">
    <property type="entry name" value="unchar_dom_1"/>
    <property type="match status" value="1"/>
</dbReference>
<dbReference type="SUPFAM" id="SSF54637">
    <property type="entry name" value="Thioesterase/thiol ester dehydrase-isomerase"/>
    <property type="match status" value="1"/>
</dbReference>
<keyword evidence="4" id="KW-1185">Reference proteome</keyword>
<dbReference type="EMBL" id="JAOPJZ010000013">
    <property type="protein sequence ID" value="MCU4753090.1"/>
    <property type="molecule type" value="Genomic_DNA"/>
</dbReference>
<dbReference type="AlphaFoldDB" id="A0AAP2ZAM4"/>
<comment type="caution">
    <text evidence="3">The sequence shown here is derived from an EMBL/GenBank/DDBJ whole genome shotgun (WGS) entry which is preliminary data.</text>
</comment>
<dbReference type="PANTHER" id="PTHR43240:SF20">
    <property type="entry name" value="MEDIUM_LONG-CHAIN ACYL-COA THIOESTERASE YIGI"/>
    <property type="match status" value="1"/>
</dbReference>
<feature type="domain" description="Thioesterase" evidence="2">
    <location>
        <begin position="63"/>
        <end position="140"/>
    </location>
</feature>
<dbReference type="InterPro" id="IPR006683">
    <property type="entry name" value="Thioestr_dom"/>
</dbReference>
<dbReference type="CDD" id="cd03443">
    <property type="entry name" value="PaaI_thioesterase"/>
    <property type="match status" value="1"/>
</dbReference>
<dbReference type="PANTHER" id="PTHR43240">
    <property type="entry name" value="1,4-DIHYDROXY-2-NAPHTHOYL-COA THIOESTERASE 1"/>
    <property type="match status" value="1"/>
</dbReference>
<evidence type="ECO:0000313" key="3">
    <source>
        <dbReference type="EMBL" id="MCU4753090.1"/>
    </source>
</evidence>
<dbReference type="InterPro" id="IPR029069">
    <property type="entry name" value="HotDog_dom_sf"/>
</dbReference>
<gene>
    <name evidence="3" type="ORF">OB919_14080</name>
</gene>
<dbReference type="Gene3D" id="3.10.129.10">
    <property type="entry name" value="Hotdog Thioesterase"/>
    <property type="match status" value="1"/>
</dbReference>
<sequence length="166" mass="17927">MSETQPTASDRAAALEEIREIESSHGFIKELEIEFEQPTPPHDDAHLQATMPYHEEYANPASGGVLHGGIAAAVLDSVMGLSLIVALEGEERTHGPTMSLTTNYLAPVREPVVARATVRSTASRSAVIEGEIYGRDSGECLATAQGVWRIFAPEERESAPTTNENR</sequence>
<dbReference type="GO" id="GO:0016787">
    <property type="term" value="F:hydrolase activity"/>
    <property type="evidence" value="ECO:0007669"/>
    <property type="project" value="UniProtKB-KW"/>
</dbReference>
<dbReference type="Pfam" id="PF03061">
    <property type="entry name" value="4HBT"/>
    <property type="match status" value="1"/>
</dbReference>
<dbReference type="InterPro" id="IPR003736">
    <property type="entry name" value="PAAI_dom"/>
</dbReference>
<protein>
    <submittedName>
        <fullName evidence="3">PaaI family thioesterase</fullName>
    </submittedName>
</protein>
<dbReference type="Proteomes" id="UP001321047">
    <property type="component" value="Unassembled WGS sequence"/>
</dbReference>
<evidence type="ECO:0000256" key="1">
    <source>
        <dbReference type="ARBA" id="ARBA00022801"/>
    </source>
</evidence>
<dbReference type="RefSeq" id="WP_342809415.1">
    <property type="nucleotide sequence ID" value="NZ_JAOPJZ010000013.1"/>
</dbReference>
<accession>A0AAP2ZAM4</accession>
<name>A0AAP2ZAM4_9EURY</name>
<organism evidence="3 4">
    <name type="scientific">Natronosalvus hydrolyticus</name>
    <dbReference type="NCBI Taxonomy" id="2979988"/>
    <lineage>
        <taxon>Archaea</taxon>
        <taxon>Methanobacteriati</taxon>
        <taxon>Methanobacteriota</taxon>
        <taxon>Stenosarchaea group</taxon>
        <taxon>Halobacteria</taxon>
        <taxon>Halobacteriales</taxon>
        <taxon>Natrialbaceae</taxon>
        <taxon>Natronosalvus</taxon>
    </lineage>
</organism>
<reference evidence="3 4" key="1">
    <citation type="submission" date="2022-09" db="EMBL/GenBank/DDBJ databases">
        <title>Enrichment on poylsaccharides allowed isolation of novel metabolic and taxonomic groups of Haloarchaea.</title>
        <authorList>
            <person name="Sorokin D.Y."/>
            <person name="Elcheninov A.G."/>
            <person name="Khizhniak T.V."/>
            <person name="Kolganova T.V."/>
            <person name="Kublanov I.V."/>
        </authorList>
    </citation>
    <scope>NUCLEOTIDE SEQUENCE [LARGE SCALE GENOMIC DNA]</scope>
    <source>
        <strain evidence="3 4">AArc-curdl1</strain>
    </source>
</reference>
<evidence type="ECO:0000313" key="4">
    <source>
        <dbReference type="Proteomes" id="UP001321047"/>
    </source>
</evidence>
<keyword evidence="1" id="KW-0378">Hydrolase</keyword>
<evidence type="ECO:0000259" key="2">
    <source>
        <dbReference type="Pfam" id="PF03061"/>
    </source>
</evidence>